<dbReference type="Gene3D" id="1.10.10.10">
    <property type="entry name" value="Winged helix-like DNA-binding domain superfamily/Winged helix DNA-binding domain"/>
    <property type="match status" value="1"/>
</dbReference>
<feature type="modified residue" description="4-aspartylphosphate" evidence="2">
    <location>
        <position position="56"/>
    </location>
</feature>
<dbReference type="PROSITE" id="PS50110">
    <property type="entry name" value="RESPONSE_REGULATORY"/>
    <property type="match status" value="1"/>
</dbReference>
<dbReference type="Gene3D" id="3.40.50.2300">
    <property type="match status" value="1"/>
</dbReference>
<reference evidence="5 6" key="1">
    <citation type="submission" date="2019-12" db="EMBL/GenBank/DDBJ databases">
        <authorList>
            <person name="Huq M.A."/>
        </authorList>
    </citation>
    <scope>NUCLEOTIDE SEQUENCE [LARGE SCALE GENOMIC DNA]</scope>
    <source>
        <strain evidence="5 6">MAH-18</strain>
    </source>
</reference>
<dbReference type="GO" id="GO:0006355">
    <property type="term" value="P:regulation of DNA-templated transcription"/>
    <property type="evidence" value="ECO:0007669"/>
    <property type="project" value="InterPro"/>
</dbReference>
<dbReference type="InterPro" id="IPR016032">
    <property type="entry name" value="Sig_transdc_resp-reg_C-effctor"/>
</dbReference>
<dbReference type="SMART" id="SM00448">
    <property type="entry name" value="REC"/>
    <property type="match status" value="1"/>
</dbReference>
<comment type="caution">
    <text evidence="5">The sequence shown here is derived from an EMBL/GenBank/DDBJ whole genome shotgun (WGS) entry which is preliminary data.</text>
</comment>
<dbReference type="PROSITE" id="PS50043">
    <property type="entry name" value="HTH_LUXR_2"/>
    <property type="match status" value="1"/>
</dbReference>
<dbReference type="CDD" id="cd06170">
    <property type="entry name" value="LuxR_C_like"/>
    <property type="match status" value="1"/>
</dbReference>
<keyword evidence="1" id="KW-0238">DNA-binding</keyword>
<dbReference type="EMBL" id="WSEK01000004">
    <property type="protein sequence ID" value="MVQ49120.1"/>
    <property type="molecule type" value="Genomic_DNA"/>
</dbReference>
<dbReference type="PANTHER" id="PTHR43214:SF44">
    <property type="entry name" value="TWO-COMPONENT RESPONSE REGULATOR"/>
    <property type="match status" value="1"/>
</dbReference>
<dbReference type="SMART" id="SM00421">
    <property type="entry name" value="HTH_LUXR"/>
    <property type="match status" value="1"/>
</dbReference>
<dbReference type="PRINTS" id="PR00038">
    <property type="entry name" value="HTHLUXR"/>
</dbReference>
<dbReference type="InterPro" id="IPR001789">
    <property type="entry name" value="Sig_transdc_resp-reg_receiver"/>
</dbReference>
<dbReference type="InterPro" id="IPR000792">
    <property type="entry name" value="Tscrpt_reg_LuxR_C"/>
</dbReference>
<dbReference type="SUPFAM" id="SSF46894">
    <property type="entry name" value="C-terminal effector domain of the bipartite response regulators"/>
    <property type="match status" value="1"/>
</dbReference>
<evidence type="ECO:0000313" key="6">
    <source>
        <dbReference type="Proteomes" id="UP000473525"/>
    </source>
</evidence>
<protein>
    <submittedName>
        <fullName evidence="5">Response regulator</fullName>
    </submittedName>
</protein>
<dbReference type="PANTHER" id="PTHR43214">
    <property type="entry name" value="TWO-COMPONENT RESPONSE REGULATOR"/>
    <property type="match status" value="1"/>
</dbReference>
<keyword evidence="6" id="KW-1185">Reference proteome</keyword>
<organism evidence="5 6">
    <name type="scientific">Nocardioides agri</name>
    <dbReference type="NCBI Taxonomy" id="2682843"/>
    <lineage>
        <taxon>Bacteria</taxon>
        <taxon>Bacillati</taxon>
        <taxon>Actinomycetota</taxon>
        <taxon>Actinomycetes</taxon>
        <taxon>Propionibacteriales</taxon>
        <taxon>Nocardioidaceae</taxon>
        <taxon>Nocardioides</taxon>
    </lineage>
</organism>
<proteinExistence type="predicted"/>
<dbReference type="SUPFAM" id="SSF52172">
    <property type="entry name" value="CheY-like"/>
    <property type="match status" value="1"/>
</dbReference>
<evidence type="ECO:0000256" key="2">
    <source>
        <dbReference type="PROSITE-ProRule" id="PRU00169"/>
    </source>
</evidence>
<feature type="domain" description="Response regulatory" evidence="4">
    <location>
        <begin position="2"/>
        <end position="120"/>
    </location>
</feature>
<sequence>MKVLIIEDHALFAESLQLALNLEGYDVECLPVSQVGGAQGVLAAVARIRPRIVLLDLDLGGVGDGVRLITPMVKAGIEVVVVTASSDRARWGECLHWGARKVLSKSQQLNEILSTVRRINQGFPVIDREEREALINYGHEQGLERVALQRRLALLTPREETVLGELMRGRTVRDISTSSFVSEATVRTQVKAILAKLEVSSQLAAVGLANSAGWHPSRD</sequence>
<dbReference type="Pfam" id="PF00072">
    <property type="entry name" value="Response_reg"/>
    <property type="match status" value="1"/>
</dbReference>
<dbReference type="GO" id="GO:0003677">
    <property type="term" value="F:DNA binding"/>
    <property type="evidence" value="ECO:0007669"/>
    <property type="project" value="UniProtKB-KW"/>
</dbReference>
<feature type="domain" description="HTH luxR-type" evidence="3">
    <location>
        <begin position="148"/>
        <end position="213"/>
    </location>
</feature>
<name>A0A6L6XPP8_9ACTN</name>
<dbReference type="InterPro" id="IPR036388">
    <property type="entry name" value="WH-like_DNA-bd_sf"/>
</dbReference>
<evidence type="ECO:0000313" key="5">
    <source>
        <dbReference type="EMBL" id="MVQ49120.1"/>
    </source>
</evidence>
<accession>A0A6L6XPP8</accession>
<dbReference type="GO" id="GO:0000160">
    <property type="term" value="P:phosphorelay signal transduction system"/>
    <property type="evidence" value="ECO:0007669"/>
    <property type="project" value="InterPro"/>
</dbReference>
<dbReference type="InterPro" id="IPR011006">
    <property type="entry name" value="CheY-like_superfamily"/>
</dbReference>
<evidence type="ECO:0000259" key="4">
    <source>
        <dbReference type="PROSITE" id="PS50110"/>
    </source>
</evidence>
<evidence type="ECO:0000256" key="1">
    <source>
        <dbReference type="ARBA" id="ARBA00023125"/>
    </source>
</evidence>
<dbReference type="Proteomes" id="UP000473525">
    <property type="component" value="Unassembled WGS sequence"/>
</dbReference>
<keyword evidence="2" id="KW-0597">Phosphoprotein</keyword>
<dbReference type="AlphaFoldDB" id="A0A6L6XPP8"/>
<dbReference type="InterPro" id="IPR039420">
    <property type="entry name" value="WalR-like"/>
</dbReference>
<dbReference type="Pfam" id="PF00196">
    <property type="entry name" value="GerE"/>
    <property type="match status" value="1"/>
</dbReference>
<evidence type="ECO:0000259" key="3">
    <source>
        <dbReference type="PROSITE" id="PS50043"/>
    </source>
</evidence>
<gene>
    <name evidence="5" type="ORF">GON03_07990</name>
</gene>